<dbReference type="AlphaFoldDB" id="A0A9D4B323"/>
<sequence length="151" mass="15591">MPQTRTELPPAPAGPHREGLLTPAGLPPSQGRTHLQGLGASLPAPSPGLPTANPPLPHSAPMGSTAPTSCDRLPQQWVPGGWEGTRAPLASMQGPRLSPLQCMEGHSAASPRLAGTQPARPVWALVKGVDVGWEPHSRDGGGQGEQLGLER</sequence>
<feature type="compositionally biased region" description="Pro residues" evidence="1">
    <location>
        <begin position="44"/>
        <end position="58"/>
    </location>
</feature>
<dbReference type="EMBL" id="JAHDVG010000471">
    <property type="protein sequence ID" value="KAH1179698.1"/>
    <property type="molecule type" value="Genomic_DNA"/>
</dbReference>
<feature type="region of interest" description="Disordered" evidence="1">
    <location>
        <begin position="132"/>
        <end position="151"/>
    </location>
</feature>
<evidence type="ECO:0000256" key="1">
    <source>
        <dbReference type="SAM" id="MobiDB-lite"/>
    </source>
</evidence>
<evidence type="ECO:0000313" key="3">
    <source>
        <dbReference type="Proteomes" id="UP000827986"/>
    </source>
</evidence>
<reference evidence="2" key="1">
    <citation type="submission" date="2021-09" db="EMBL/GenBank/DDBJ databases">
        <title>The genome of Mauremys mutica provides insights into the evolution of semi-aquatic lifestyle.</title>
        <authorList>
            <person name="Gong S."/>
            <person name="Gao Y."/>
        </authorList>
    </citation>
    <scope>NUCLEOTIDE SEQUENCE</scope>
    <source>
        <strain evidence="2">MM-2020</strain>
        <tissue evidence="2">Muscle</tissue>
    </source>
</reference>
<organism evidence="2 3">
    <name type="scientific">Mauremys mutica</name>
    <name type="common">yellowpond turtle</name>
    <dbReference type="NCBI Taxonomy" id="74926"/>
    <lineage>
        <taxon>Eukaryota</taxon>
        <taxon>Metazoa</taxon>
        <taxon>Chordata</taxon>
        <taxon>Craniata</taxon>
        <taxon>Vertebrata</taxon>
        <taxon>Euteleostomi</taxon>
        <taxon>Archelosauria</taxon>
        <taxon>Testudinata</taxon>
        <taxon>Testudines</taxon>
        <taxon>Cryptodira</taxon>
        <taxon>Durocryptodira</taxon>
        <taxon>Testudinoidea</taxon>
        <taxon>Geoemydidae</taxon>
        <taxon>Geoemydinae</taxon>
        <taxon>Mauremys</taxon>
    </lineage>
</organism>
<accession>A0A9D4B323</accession>
<feature type="region of interest" description="Disordered" evidence="1">
    <location>
        <begin position="1"/>
        <end position="116"/>
    </location>
</feature>
<gene>
    <name evidence="2" type="ORF">KIL84_005748</name>
</gene>
<name>A0A9D4B323_9SAUR</name>
<dbReference type="Proteomes" id="UP000827986">
    <property type="component" value="Unassembled WGS sequence"/>
</dbReference>
<protein>
    <submittedName>
        <fullName evidence="2">Uncharacterized protein</fullName>
    </submittedName>
</protein>
<comment type="caution">
    <text evidence="2">The sequence shown here is derived from an EMBL/GenBank/DDBJ whole genome shotgun (WGS) entry which is preliminary data.</text>
</comment>
<proteinExistence type="predicted"/>
<keyword evidence="3" id="KW-1185">Reference proteome</keyword>
<evidence type="ECO:0000313" key="2">
    <source>
        <dbReference type="EMBL" id="KAH1179698.1"/>
    </source>
</evidence>